<protein>
    <submittedName>
        <fullName evidence="1">Uncharacterized protein</fullName>
    </submittedName>
</protein>
<reference evidence="2" key="1">
    <citation type="journal article" date="2019" name="Int. J. Syst. Evol. Microbiol.">
        <title>The Global Catalogue of Microorganisms (GCM) 10K type strain sequencing project: providing services to taxonomists for standard genome sequencing and annotation.</title>
        <authorList>
            <consortium name="The Broad Institute Genomics Platform"/>
            <consortium name="The Broad Institute Genome Sequencing Center for Infectious Disease"/>
            <person name="Wu L."/>
            <person name="Ma J."/>
        </authorList>
    </citation>
    <scope>NUCLEOTIDE SEQUENCE [LARGE SCALE GENOMIC DNA]</scope>
    <source>
        <strain evidence="2">JCM 3106</strain>
    </source>
</reference>
<dbReference type="Proteomes" id="UP001499930">
    <property type="component" value="Unassembled WGS sequence"/>
</dbReference>
<organism evidence="1 2">
    <name type="scientific">Streptosporangium longisporum</name>
    <dbReference type="NCBI Taxonomy" id="46187"/>
    <lineage>
        <taxon>Bacteria</taxon>
        <taxon>Bacillati</taxon>
        <taxon>Actinomycetota</taxon>
        <taxon>Actinomycetes</taxon>
        <taxon>Streptosporangiales</taxon>
        <taxon>Streptosporangiaceae</taxon>
        <taxon>Streptosporangium</taxon>
    </lineage>
</organism>
<evidence type="ECO:0000313" key="1">
    <source>
        <dbReference type="EMBL" id="GAA3039674.1"/>
    </source>
</evidence>
<gene>
    <name evidence="1" type="ORF">GCM10017559_80000</name>
</gene>
<proteinExistence type="predicted"/>
<comment type="caution">
    <text evidence="1">The sequence shown here is derived from an EMBL/GenBank/DDBJ whole genome shotgun (WGS) entry which is preliminary data.</text>
</comment>
<dbReference type="EMBL" id="BAAAWD010000029">
    <property type="protein sequence ID" value="GAA3039674.1"/>
    <property type="molecule type" value="Genomic_DNA"/>
</dbReference>
<sequence length="170" mass="17394">MDLTPLDRLLAGGHALTLRMDGEAATVDDTGAMIDPGWGPYVQATLIGHDDRIVADASAATVAAALAAVLEEAAPLASPPWAAGSTLGGGRLIDGSGGVTVLRMDNEWATPGPGVRQVFGWIVGDSGGIHVGRQQVRVELPSGTVLAGRGLVEVTRGVGSRKGVKVYIYD</sequence>
<name>A0ABP6LGR9_9ACTN</name>
<accession>A0ABP6LGR9</accession>
<evidence type="ECO:0000313" key="2">
    <source>
        <dbReference type="Proteomes" id="UP001499930"/>
    </source>
</evidence>
<keyword evidence="2" id="KW-1185">Reference proteome</keyword>
<dbReference type="RefSeq" id="WP_344907080.1">
    <property type="nucleotide sequence ID" value="NZ_BAAAWD010000029.1"/>
</dbReference>